<dbReference type="InterPro" id="IPR050415">
    <property type="entry name" value="MRET"/>
</dbReference>
<comment type="catalytic activity">
    <reaction evidence="9">
        <text>2 nitric oxide + NADH + 2 O2 = 2 nitrate + NAD(+) + H(+)</text>
        <dbReference type="Rhea" id="RHEA:19469"/>
        <dbReference type="ChEBI" id="CHEBI:15378"/>
        <dbReference type="ChEBI" id="CHEBI:15379"/>
        <dbReference type="ChEBI" id="CHEBI:16480"/>
        <dbReference type="ChEBI" id="CHEBI:17632"/>
        <dbReference type="ChEBI" id="CHEBI:57540"/>
        <dbReference type="ChEBI" id="CHEBI:57945"/>
        <dbReference type="EC" id="1.14.12.17"/>
    </reaction>
</comment>
<dbReference type="CDD" id="cd06187">
    <property type="entry name" value="O2ase_reductase_like"/>
    <property type="match status" value="1"/>
</dbReference>
<name>A0A848KMN7_9NOCA</name>
<dbReference type="InterPro" id="IPR008333">
    <property type="entry name" value="Cbr1-like_FAD-bd_dom"/>
</dbReference>
<keyword evidence="11" id="KW-0349">Heme</keyword>
<sequence>MNLRAIALVRSNFRTVTASPTGANRLANLFYRNLFGENPILRQLFPAGMDMQRDKFAAALVFLVDSLDDEERIVGFLRQLGRDHRKYGVESTHYPAAGRALYEALRTYTGHAFWTDSIDAAWIEVLELIVDAMAAGAESDDMPAQWDATVVGHQRVLDDLAIIRLRCDTPVPYEAGQYLPVRIPQRPRMWRYLSPAIPWNDAGEIEFHVRRISGGWVSPSMVNETQVGDRWSLGAPLGGLRINQHSGDDVLMIGSGTGLAPLRAQVMELTARGTNPRVHLFVGGHHPCDLYDMYTMWQLAMTNPWLTIVPVCETETDPWWHNAPPIEMPEGLHQRLTGPIGKIVASFGSWADRQIQIAGSPQMIRDTIAALVEGGTPIGNITHDPV</sequence>
<dbReference type="GO" id="GO:0051537">
    <property type="term" value="F:2 iron, 2 sulfur cluster binding"/>
    <property type="evidence" value="ECO:0007669"/>
    <property type="project" value="UniProtKB-KW"/>
</dbReference>
<dbReference type="PROSITE" id="PS51384">
    <property type="entry name" value="FAD_FR"/>
    <property type="match status" value="1"/>
</dbReference>
<evidence type="ECO:0000256" key="6">
    <source>
        <dbReference type="ARBA" id="ARBA00022857"/>
    </source>
</evidence>
<comment type="cofactor">
    <cofactor evidence="1">
        <name>heme b</name>
        <dbReference type="ChEBI" id="CHEBI:60344"/>
    </cofactor>
</comment>
<dbReference type="Proteomes" id="UP000535543">
    <property type="component" value="Unassembled WGS sequence"/>
</dbReference>
<dbReference type="GO" id="GO:0008941">
    <property type="term" value="F:nitric oxide dioxygenase NAD(P)H activity"/>
    <property type="evidence" value="ECO:0007669"/>
    <property type="project" value="UniProtKB-EC"/>
</dbReference>
<proteinExistence type="inferred from homology"/>
<protein>
    <recommendedName>
        <fullName evidence="4">nitric oxide dioxygenase</fullName>
        <ecNumber evidence="4">1.14.12.17</ecNumber>
    </recommendedName>
</protein>
<dbReference type="InterPro" id="IPR017938">
    <property type="entry name" value="Riboflavin_synthase-like_b-brl"/>
</dbReference>
<dbReference type="SUPFAM" id="SSF63380">
    <property type="entry name" value="Riboflavin synthase domain-like"/>
    <property type="match status" value="1"/>
</dbReference>
<keyword evidence="6" id="KW-0521">NADP</keyword>
<dbReference type="Gene3D" id="1.10.490.10">
    <property type="entry name" value="Globins"/>
    <property type="match status" value="1"/>
</dbReference>
<dbReference type="PROSITE" id="PS01033">
    <property type="entry name" value="GLOBIN"/>
    <property type="match status" value="1"/>
</dbReference>
<evidence type="ECO:0000313" key="15">
    <source>
        <dbReference type="Proteomes" id="UP000535543"/>
    </source>
</evidence>
<gene>
    <name evidence="14" type="ORF">FGL95_29350</name>
</gene>
<evidence type="ECO:0000256" key="8">
    <source>
        <dbReference type="ARBA" id="ARBA00023027"/>
    </source>
</evidence>
<keyword evidence="7" id="KW-0411">Iron-sulfur</keyword>
<dbReference type="InterPro" id="IPR000971">
    <property type="entry name" value="Globin"/>
</dbReference>
<dbReference type="PRINTS" id="PR00410">
    <property type="entry name" value="PHEHYDRXLASE"/>
</dbReference>
<evidence type="ECO:0000313" key="14">
    <source>
        <dbReference type="EMBL" id="NMN99136.1"/>
    </source>
</evidence>
<dbReference type="InterPro" id="IPR012292">
    <property type="entry name" value="Globin/Proto"/>
</dbReference>
<dbReference type="Gene3D" id="2.40.30.10">
    <property type="entry name" value="Translation factors"/>
    <property type="match status" value="1"/>
</dbReference>
<evidence type="ECO:0000256" key="2">
    <source>
        <dbReference type="ARBA" id="ARBA00001974"/>
    </source>
</evidence>
<evidence type="ECO:0000256" key="7">
    <source>
        <dbReference type="ARBA" id="ARBA00023014"/>
    </source>
</evidence>
<dbReference type="Pfam" id="PF00970">
    <property type="entry name" value="FAD_binding_6"/>
    <property type="match status" value="1"/>
</dbReference>
<reference evidence="14 15" key="2">
    <citation type="submission" date="2020-06" db="EMBL/GenBank/DDBJ databases">
        <title>Antribacter stalactiti gen. nov., sp. nov., a new member of the family Nacardiaceae isolated from a cave.</title>
        <authorList>
            <person name="Kim I.S."/>
        </authorList>
    </citation>
    <scope>NUCLEOTIDE SEQUENCE [LARGE SCALE GENOMIC DNA]</scope>
    <source>
        <strain evidence="14 15">YC2-7</strain>
    </source>
</reference>
<keyword evidence="11" id="KW-0561">Oxygen transport</keyword>
<keyword evidence="11" id="KW-0408">Iron</keyword>
<feature type="domain" description="FAD-binding FR-type" evidence="13">
    <location>
        <begin position="143"/>
        <end position="243"/>
    </location>
</feature>
<comment type="catalytic activity">
    <reaction evidence="10">
        <text>2 nitric oxide + NADPH + 2 O2 = 2 nitrate + NADP(+) + H(+)</text>
        <dbReference type="Rhea" id="RHEA:19465"/>
        <dbReference type="ChEBI" id="CHEBI:15378"/>
        <dbReference type="ChEBI" id="CHEBI:15379"/>
        <dbReference type="ChEBI" id="CHEBI:16480"/>
        <dbReference type="ChEBI" id="CHEBI:17632"/>
        <dbReference type="ChEBI" id="CHEBI:57783"/>
        <dbReference type="ChEBI" id="CHEBI:58349"/>
        <dbReference type="EC" id="1.14.12.17"/>
    </reaction>
</comment>
<accession>A0A848KMN7</accession>
<organism evidence="14 15">
    <name type="scientific">Antrihabitans stalactiti</name>
    <dbReference type="NCBI Taxonomy" id="2584121"/>
    <lineage>
        <taxon>Bacteria</taxon>
        <taxon>Bacillati</taxon>
        <taxon>Actinomycetota</taxon>
        <taxon>Actinomycetes</taxon>
        <taxon>Mycobacteriales</taxon>
        <taxon>Nocardiaceae</taxon>
        <taxon>Antrihabitans</taxon>
    </lineage>
</organism>
<evidence type="ECO:0000256" key="1">
    <source>
        <dbReference type="ARBA" id="ARBA00001970"/>
    </source>
</evidence>
<comment type="cofactor">
    <cofactor evidence="2">
        <name>FAD</name>
        <dbReference type="ChEBI" id="CHEBI:57692"/>
    </cofactor>
</comment>
<dbReference type="EMBL" id="VCQU01000014">
    <property type="protein sequence ID" value="NMN99136.1"/>
    <property type="molecule type" value="Genomic_DNA"/>
</dbReference>
<evidence type="ECO:0000256" key="10">
    <source>
        <dbReference type="ARBA" id="ARBA00049433"/>
    </source>
</evidence>
<evidence type="ECO:0000256" key="9">
    <source>
        <dbReference type="ARBA" id="ARBA00048649"/>
    </source>
</evidence>
<dbReference type="InterPro" id="IPR039261">
    <property type="entry name" value="FNR_nucleotide-bd"/>
</dbReference>
<dbReference type="InterPro" id="IPR009050">
    <property type="entry name" value="Globin-like_sf"/>
</dbReference>
<dbReference type="SUPFAM" id="SSF52343">
    <property type="entry name" value="Ferredoxin reductase-like, C-terminal NADP-linked domain"/>
    <property type="match status" value="1"/>
</dbReference>
<evidence type="ECO:0000259" key="12">
    <source>
        <dbReference type="PROSITE" id="PS01033"/>
    </source>
</evidence>
<dbReference type="InterPro" id="IPR001433">
    <property type="entry name" value="OxRdtase_FAD/NAD-bd"/>
</dbReference>
<keyword evidence="15" id="KW-1185">Reference proteome</keyword>
<evidence type="ECO:0000256" key="3">
    <source>
        <dbReference type="ARBA" id="ARBA00006401"/>
    </source>
</evidence>
<dbReference type="GO" id="GO:0019825">
    <property type="term" value="F:oxygen binding"/>
    <property type="evidence" value="ECO:0007669"/>
    <property type="project" value="InterPro"/>
</dbReference>
<dbReference type="EC" id="1.14.12.17" evidence="4"/>
<keyword evidence="5" id="KW-0001">2Fe-2S</keyword>
<dbReference type="PANTHER" id="PTHR47354">
    <property type="entry name" value="NADH OXIDOREDUCTASE HCR"/>
    <property type="match status" value="1"/>
</dbReference>
<dbReference type="GO" id="GO:0020037">
    <property type="term" value="F:heme binding"/>
    <property type="evidence" value="ECO:0007669"/>
    <property type="project" value="InterPro"/>
</dbReference>
<dbReference type="PANTHER" id="PTHR47354:SF5">
    <property type="entry name" value="PROTEIN RFBI"/>
    <property type="match status" value="1"/>
</dbReference>
<dbReference type="SUPFAM" id="SSF46458">
    <property type="entry name" value="Globin-like"/>
    <property type="match status" value="1"/>
</dbReference>
<feature type="domain" description="Globin" evidence="12">
    <location>
        <begin position="1"/>
        <end position="138"/>
    </location>
</feature>
<dbReference type="CDD" id="cd19753">
    <property type="entry name" value="Mb-like_oxidoreductase"/>
    <property type="match status" value="1"/>
</dbReference>
<evidence type="ECO:0000256" key="4">
    <source>
        <dbReference type="ARBA" id="ARBA00012229"/>
    </source>
</evidence>
<dbReference type="Gene3D" id="3.40.50.80">
    <property type="entry name" value="Nucleotide-binding domain of ferredoxin-NADP reductase (FNR) module"/>
    <property type="match status" value="1"/>
</dbReference>
<dbReference type="Pfam" id="PF00042">
    <property type="entry name" value="Globin"/>
    <property type="match status" value="1"/>
</dbReference>
<keyword evidence="8" id="KW-0520">NAD</keyword>
<dbReference type="Pfam" id="PF00175">
    <property type="entry name" value="NAD_binding_1"/>
    <property type="match status" value="1"/>
</dbReference>
<dbReference type="RefSeq" id="WP_169594108.1">
    <property type="nucleotide sequence ID" value="NZ_VCQU01000014.1"/>
</dbReference>
<keyword evidence="11" id="KW-0479">Metal-binding</keyword>
<keyword evidence="11" id="KW-0813">Transport</keyword>
<dbReference type="InterPro" id="IPR017927">
    <property type="entry name" value="FAD-bd_FR_type"/>
</dbReference>
<dbReference type="GO" id="GO:0005344">
    <property type="term" value="F:oxygen carrier activity"/>
    <property type="evidence" value="ECO:0007669"/>
    <property type="project" value="UniProtKB-KW"/>
</dbReference>
<evidence type="ECO:0000256" key="11">
    <source>
        <dbReference type="RuleBase" id="RU000356"/>
    </source>
</evidence>
<evidence type="ECO:0000256" key="5">
    <source>
        <dbReference type="ARBA" id="ARBA00022714"/>
    </source>
</evidence>
<comment type="similarity">
    <text evidence="3">In the C-terminal section; belongs to the flavoprotein pyridine nucleotide cytochrome reductase family.</text>
</comment>
<evidence type="ECO:0000259" key="13">
    <source>
        <dbReference type="PROSITE" id="PS51384"/>
    </source>
</evidence>
<dbReference type="AlphaFoldDB" id="A0A848KMN7"/>
<reference evidence="14 15" key="1">
    <citation type="submission" date="2019-05" db="EMBL/GenBank/DDBJ databases">
        <authorList>
            <person name="Lee S.D."/>
        </authorList>
    </citation>
    <scope>NUCLEOTIDE SEQUENCE [LARGE SCALE GENOMIC DNA]</scope>
    <source>
        <strain evidence="14 15">YC2-7</strain>
    </source>
</reference>
<comment type="similarity">
    <text evidence="11">Belongs to the globin family.</text>
</comment>
<comment type="caution">
    <text evidence="14">The sequence shown here is derived from an EMBL/GenBank/DDBJ whole genome shotgun (WGS) entry which is preliminary data.</text>
</comment>